<protein>
    <submittedName>
        <fullName evidence="2">Biphenyl-2,3-diol 1,2-dioxygenase</fullName>
    </submittedName>
</protein>
<dbReference type="AlphaFoldDB" id="A0A2P7S4P6"/>
<sequence length="211" mass="23721">MFNDEAIIHPALHHVGLTTGDMARLSDWYAKVLGMRLVYQSENPIGAAEGVLRPRAAWLSNDAANHRIALAELPGLEFDTERGKHQRLQHVAFAYRTLDELLGTYKRLKRLGIVPVLAVDEGAQIAFYYEDPDRNSVELNASNFGDFGDNWTSMEHMLNSPDFAKRPLGVDVDPDKLVAAREAGATPWELHKRAWRKEFAPATPYDPMVLL</sequence>
<dbReference type="SUPFAM" id="SSF54593">
    <property type="entry name" value="Glyoxalase/Bleomycin resistance protein/Dihydroxybiphenyl dioxygenase"/>
    <property type="match status" value="1"/>
</dbReference>
<accession>A0A2P7S4P6</accession>
<dbReference type="InterPro" id="IPR050383">
    <property type="entry name" value="GlyoxalaseI/FosfomycinResist"/>
</dbReference>
<evidence type="ECO:0000259" key="1">
    <source>
        <dbReference type="PROSITE" id="PS51819"/>
    </source>
</evidence>
<dbReference type="EMBL" id="PXYK01000017">
    <property type="protein sequence ID" value="PSJ57444.1"/>
    <property type="molecule type" value="Genomic_DNA"/>
</dbReference>
<dbReference type="PROSITE" id="PS51819">
    <property type="entry name" value="VOC"/>
    <property type="match status" value="1"/>
</dbReference>
<evidence type="ECO:0000313" key="3">
    <source>
        <dbReference type="Proteomes" id="UP000241229"/>
    </source>
</evidence>
<dbReference type="Pfam" id="PF00903">
    <property type="entry name" value="Glyoxalase"/>
    <property type="match status" value="1"/>
</dbReference>
<dbReference type="InterPro" id="IPR029068">
    <property type="entry name" value="Glyas_Bleomycin-R_OHBP_Dase"/>
</dbReference>
<dbReference type="InterPro" id="IPR004360">
    <property type="entry name" value="Glyas_Fos-R_dOase_dom"/>
</dbReference>
<feature type="domain" description="VOC" evidence="1">
    <location>
        <begin position="11"/>
        <end position="142"/>
    </location>
</feature>
<proteinExistence type="predicted"/>
<comment type="caution">
    <text evidence="2">The sequence shown here is derived from an EMBL/GenBank/DDBJ whole genome shotgun (WGS) entry which is preliminary data.</text>
</comment>
<evidence type="ECO:0000313" key="2">
    <source>
        <dbReference type="EMBL" id="PSJ57444.1"/>
    </source>
</evidence>
<keyword evidence="2" id="KW-0223">Dioxygenase</keyword>
<name>A0A2P7S4P6_9HYPH</name>
<dbReference type="GO" id="GO:0051213">
    <property type="term" value="F:dioxygenase activity"/>
    <property type="evidence" value="ECO:0007669"/>
    <property type="project" value="UniProtKB-KW"/>
</dbReference>
<dbReference type="OrthoDB" id="5243302at2"/>
<dbReference type="Proteomes" id="UP000241229">
    <property type="component" value="Unassembled WGS sequence"/>
</dbReference>
<organism evidence="2 3">
    <name type="scientific">Kumtagia ephedrae</name>
    <dbReference type="NCBI Taxonomy" id="2116701"/>
    <lineage>
        <taxon>Bacteria</taxon>
        <taxon>Pseudomonadati</taxon>
        <taxon>Pseudomonadota</taxon>
        <taxon>Alphaproteobacteria</taxon>
        <taxon>Hyphomicrobiales</taxon>
        <taxon>Phyllobacteriaceae</taxon>
        <taxon>Kumtagia</taxon>
    </lineage>
</organism>
<reference evidence="2 3" key="1">
    <citation type="submission" date="2018-03" db="EMBL/GenBank/DDBJ databases">
        <title>The draft genome of Mesorhizobium sp. 6GN-30.</title>
        <authorList>
            <person name="Liu L."/>
            <person name="Li L."/>
            <person name="Wang T."/>
            <person name="Zhang X."/>
            <person name="Liang L."/>
        </authorList>
    </citation>
    <scope>NUCLEOTIDE SEQUENCE [LARGE SCALE GENOMIC DNA]</scope>
    <source>
        <strain evidence="2 3">6GN30</strain>
    </source>
</reference>
<dbReference type="PANTHER" id="PTHR21366">
    <property type="entry name" value="GLYOXALASE FAMILY PROTEIN"/>
    <property type="match status" value="1"/>
</dbReference>
<keyword evidence="2" id="KW-0560">Oxidoreductase</keyword>
<dbReference type="Gene3D" id="3.10.180.10">
    <property type="entry name" value="2,3-Dihydroxybiphenyl 1,2-Dioxygenase, domain 1"/>
    <property type="match status" value="1"/>
</dbReference>
<dbReference type="RefSeq" id="WP_106773509.1">
    <property type="nucleotide sequence ID" value="NZ_PXYK01000017.1"/>
</dbReference>
<gene>
    <name evidence="2" type="ORF">C7I84_17515</name>
</gene>
<dbReference type="InterPro" id="IPR037523">
    <property type="entry name" value="VOC_core"/>
</dbReference>
<keyword evidence="3" id="KW-1185">Reference proteome</keyword>